<sequence>MTTTPESDERQQWQALLRPLAGPRWPIRANRRFAAEDVARLREGLWPRGLDDRWAVWLDGGVLRCWLAGPRTCVYEARLEFGEEGDARCVVLDVLDSPEEYARARSDEGELDRFDGVLVLVLAARRQAA</sequence>
<organism evidence="1 2">
    <name type="scientific">Arenimonas fontis</name>
    <dbReference type="NCBI Taxonomy" id="2608255"/>
    <lineage>
        <taxon>Bacteria</taxon>
        <taxon>Pseudomonadati</taxon>
        <taxon>Pseudomonadota</taxon>
        <taxon>Gammaproteobacteria</taxon>
        <taxon>Lysobacterales</taxon>
        <taxon>Lysobacteraceae</taxon>
        <taxon>Arenimonas</taxon>
    </lineage>
</organism>
<proteinExistence type="predicted"/>
<name>A0A5B2ZA90_9GAMM</name>
<gene>
    <name evidence="1" type="ORF">F0415_10950</name>
</gene>
<comment type="caution">
    <text evidence="1">The sequence shown here is derived from an EMBL/GenBank/DDBJ whole genome shotgun (WGS) entry which is preliminary data.</text>
</comment>
<evidence type="ECO:0000313" key="1">
    <source>
        <dbReference type="EMBL" id="KAA2284124.1"/>
    </source>
</evidence>
<dbReference type="Proteomes" id="UP000322165">
    <property type="component" value="Unassembled WGS sequence"/>
</dbReference>
<reference evidence="1 2" key="1">
    <citation type="submission" date="2019-09" db="EMBL/GenBank/DDBJ databases">
        <title>Arenimonas chukotkensis sp. nov., a bacterium isolated from Chukotka hot spring, Arctic region, Russia.</title>
        <authorList>
            <person name="Zayulina K.S."/>
            <person name="Prokofeva M.I."/>
            <person name="Elcheninov A.G."/>
            <person name="Novikov A."/>
            <person name="Kochetkova T.V."/>
            <person name="Kublanov I.V."/>
        </authorList>
    </citation>
    <scope>NUCLEOTIDE SEQUENCE [LARGE SCALE GENOMIC DNA]</scope>
    <source>
        <strain evidence="1 2">3729k</strain>
    </source>
</reference>
<reference evidence="1 2" key="2">
    <citation type="submission" date="2019-09" db="EMBL/GenBank/DDBJ databases">
        <authorList>
            <person name="Mazur A."/>
        </authorList>
    </citation>
    <scope>NUCLEOTIDE SEQUENCE [LARGE SCALE GENOMIC DNA]</scope>
    <source>
        <strain evidence="1 2">3729k</strain>
    </source>
</reference>
<accession>A0A5B2ZA90</accession>
<dbReference type="EMBL" id="VUOD01000010">
    <property type="protein sequence ID" value="KAA2284124.1"/>
    <property type="molecule type" value="Genomic_DNA"/>
</dbReference>
<protein>
    <submittedName>
        <fullName evidence="1">Uncharacterized protein</fullName>
    </submittedName>
</protein>
<dbReference type="RefSeq" id="WP_149861265.1">
    <property type="nucleotide sequence ID" value="NZ_VUOD01000010.1"/>
</dbReference>
<keyword evidence="2" id="KW-1185">Reference proteome</keyword>
<evidence type="ECO:0000313" key="2">
    <source>
        <dbReference type="Proteomes" id="UP000322165"/>
    </source>
</evidence>
<dbReference type="AlphaFoldDB" id="A0A5B2ZA90"/>